<dbReference type="AlphaFoldDB" id="A0A0K9NIZ9"/>
<evidence type="ECO:0000313" key="2">
    <source>
        <dbReference type="Proteomes" id="UP000036987"/>
    </source>
</evidence>
<name>A0A0K9NIZ9_ZOSMR</name>
<dbReference type="EMBL" id="LFYR01002142">
    <property type="protein sequence ID" value="KMZ56729.1"/>
    <property type="molecule type" value="Genomic_DNA"/>
</dbReference>
<dbReference type="OrthoDB" id="1899291at2759"/>
<sequence>MIRNGSTSREKVVFGGFGVVISKAQKQRAVTPVEGAIRLVIIEGRKKPGTKLLIRTLIMVDRKIWVPNLESKEPSVNQDKYYSHYQRGQGSVSSSSFAIQYQISGLYPQTFREERGGNVPIWEKNFCYSESKIKWKTICEAKKMLPDHKKVAEWDDSSGKEAFFNSKHRYWAKINNLPCDIPLPDPDMYLDKHDPKTIGFRNEVPPATIGWEYEVPLAVTCWRDEVSHAVNRWGDGVPPAVIRWGDDVPPAAVGLGEYTPAATGWSRRYGRINWRMNSTRRKEADVPGQGHRDKLREWRRITRW</sequence>
<reference evidence="2" key="1">
    <citation type="journal article" date="2016" name="Nature">
        <title>The genome of the seagrass Zostera marina reveals angiosperm adaptation to the sea.</title>
        <authorList>
            <person name="Olsen J.L."/>
            <person name="Rouze P."/>
            <person name="Verhelst B."/>
            <person name="Lin Y.-C."/>
            <person name="Bayer T."/>
            <person name="Collen J."/>
            <person name="Dattolo E."/>
            <person name="De Paoli E."/>
            <person name="Dittami S."/>
            <person name="Maumus F."/>
            <person name="Michel G."/>
            <person name="Kersting A."/>
            <person name="Lauritano C."/>
            <person name="Lohaus R."/>
            <person name="Toepel M."/>
            <person name="Tonon T."/>
            <person name="Vanneste K."/>
            <person name="Amirebrahimi M."/>
            <person name="Brakel J."/>
            <person name="Bostroem C."/>
            <person name="Chovatia M."/>
            <person name="Grimwood J."/>
            <person name="Jenkins J.W."/>
            <person name="Jueterbock A."/>
            <person name="Mraz A."/>
            <person name="Stam W.T."/>
            <person name="Tice H."/>
            <person name="Bornberg-Bauer E."/>
            <person name="Green P.J."/>
            <person name="Pearson G.A."/>
            <person name="Procaccini G."/>
            <person name="Duarte C.M."/>
            <person name="Schmutz J."/>
            <person name="Reusch T.B.H."/>
            <person name="Van de Peer Y."/>
        </authorList>
    </citation>
    <scope>NUCLEOTIDE SEQUENCE [LARGE SCALE GENOMIC DNA]</scope>
    <source>
        <strain evidence="2">cv. Finnish</strain>
    </source>
</reference>
<evidence type="ECO:0000313" key="1">
    <source>
        <dbReference type="EMBL" id="KMZ56729.1"/>
    </source>
</evidence>
<organism evidence="1 2">
    <name type="scientific">Zostera marina</name>
    <name type="common">Eelgrass</name>
    <dbReference type="NCBI Taxonomy" id="29655"/>
    <lineage>
        <taxon>Eukaryota</taxon>
        <taxon>Viridiplantae</taxon>
        <taxon>Streptophyta</taxon>
        <taxon>Embryophyta</taxon>
        <taxon>Tracheophyta</taxon>
        <taxon>Spermatophyta</taxon>
        <taxon>Magnoliopsida</taxon>
        <taxon>Liliopsida</taxon>
        <taxon>Zosteraceae</taxon>
        <taxon>Zostera</taxon>
    </lineage>
</organism>
<keyword evidence="2" id="KW-1185">Reference proteome</keyword>
<proteinExistence type="predicted"/>
<dbReference type="PANTHER" id="PTHR34567:SF12">
    <property type="entry name" value="AP2_ERF DOMAIN-CONTAINING PROTEIN"/>
    <property type="match status" value="1"/>
</dbReference>
<dbReference type="Proteomes" id="UP000036987">
    <property type="component" value="Unassembled WGS sequence"/>
</dbReference>
<gene>
    <name evidence="1" type="ORF">ZOSMA_924G00010</name>
</gene>
<protein>
    <submittedName>
        <fullName evidence="1">Uncharacterized protein</fullName>
    </submittedName>
</protein>
<dbReference type="STRING" id="29655.A0A0K9NIZ9"/>
<comment type="caution">
    <text evidence="1">The sequence shown here is derived from an EMBL/GenBank/DDBJ whole genome shotgun (WGS) entry which is preliminary data.</text>
</comment>
<dbReference type="PANTHER" id="PTHR34567">
    <property type="entry name" value="FK506-BINDING-LIKE PROTEIN"/>
    <property type="match status" value="1"/>
</dbReference>
<accession>A0A0K9NIZ9</accession>